<name>A0A1V0SF31_9VIRU</name>
<organism evidence="3">
    <name type="scientific">Hokovirus HKV1</name>
    <dbReference type="NCBI Taxonomy" id="1977638"/>
    <lineage>
        <taxon>Viruses</taxon>
        <taxon>Varidnaviria</taxon>
        <taxon>Bamfordvirae</taxon>
        <taxon>Nucleocytoviricota</taxon>
        <taxon>Megaviricetes</taxon>
        <taxon>Imitervirales</taxon>
        <taxon>Mimiviridae</taxon>
        <taxon>Klosneuvirinae</taxon>
        <taxon>Hokovirus</taxon>
    </lineage>
</organism>
<evidence type="ECO:0000256" key="1">
    <source>
        <dbReference type="ARBA" id="ARBA00022614"/>
    </source>
</evidence>
<dbReference type="InterPro" id="IPR032675">
    <property type="entry name" value="LRR_dom_sf"/>
</dbReference>
<dbReference type="PANTHER" id="PTHR47114:SF2">
    <property type="entry name" value="OLIGODENDROCYTE-MYELIN GLYCOPROTEIN"/>
    <property type="match status" value="1"/>
</dbReference>
<evidence type="ECO:0000313" key="3">
    <source>
        <dbReference type="EMBL" id="ARF10326.1"/>
    </source>
</evidence>
<dbReference type="PROSITE" id="PS51450">
    <property type="entry name" value="LRR"/>
    <property type="match status" value="2"/>
</dbReference>
<dbReference type="PANTHER" id="PTHR47114">
    <property type="match status" value="1"/>
</dbReference>
<evidence type="ECO:0000256" key="2">
    <source>
        <dbReference type="ARBA" id="ARBA00022737"/>
    </source>
</evidence>
<dbReference type="EMBL" id="KY684103">
    <property type="protein sequence ID" value="ARF10326.1"/>
    <property type="molecule type" value="Genomic_DNA"/>
</dbReference>
<evidence type="ECO:0008006" key="4">
    <source>
        <dbReference type="Google" id="ProtNLM"/>
    </source>
</evidence>
<gene>
    <name evidence="3" type="ORF">Hokovirus_1_205</name>
</gene>
<keyword evidence="1" id="KW-0433">Leucine-rich repeat</keyword>
<accession>A0A1V0SF31</accession>
<dbReference type="Gene3D" id="3.80.10.10">
    <property type="entry name" value="Ribonuclease Inhibitor"/>
    <property type="match status" value="1"/>
</dbReference>
<proteinExistence type="predicted"/>
<dbReference type="InterPro" id="IPR051071">
    <property type="entry name" value="LRR-bact_E3_ubiq_ligases"/>
</dbReference>
<dbReference type="InterPro" id="IPR001611">
    <property type="entry name" value="Leu-rich_rpt"/>
</dbReference>
<dbReference type="SUPFAM" id="SSF52047">
    <property type="entry name" value="RNI-like"/>
    <property type="match status" value="1"/>
</dbReference>
<sequence length="404" mass="47403">MHFEVSGPQIKFLPNYNSRVDITSLSIINTSIEYLDFSCLPPNIIKLDASFNQIKECLVANPEKIPLNLAKLDLSNNNLTKFNILPFLPNLRFLYLDRNDLTRKLEDVIDFSNTRLTHLSVSNNKINKISSLPNSLKRLFASKNLINTINIEVENLNNIDIENNLLETVCISGPNLKEIWLKNNHTIKEIQINTILENNVDVFVEPEFTKNIKYGYERKQIIPDCIKNDNYTGISNYMLDKMNSKYSGNNINDEYYNSVGYLEEYQDNTAVDDHFTDDNFSSNNYNFYDVEDDPEFIWHDSNINRRRRNRRINNSPRPNSHPHNAHNYRVNHNNINRHWQPDTHNTYNYYNNLSPYYVERQINKDKFISATLTIITNNKKNELINDISRLLDPKFIILGEEIEV</sequence>
<protein>
    <recommendedName>
        <fullName evidence="4">Leucine-rich repeat protein</fullName>
    </recommendedName>
</protein>
<keyword evidence="2" id="KW-0677">Repeat</keyword>
<reference evidence="3" key="1">
    <citation type="journal article" date="2017" name="Science">
        <title>Giant viruses with an expanded complement of translation system components.</title>
        <authorList>
            <person name="Schulz F."/>
            <person name="Yutin N."/>
            <person name="Ivanova N.N."/>
            <person name="Ortega D.R."/>
            <person name="Lee T.K."/>
            <person name="Vierheilig J."/>
            <person name="Daims H."/>
            <person name="Horn M."/>
            <person name="Wagner M."/>
            <person name="Jensen G.J."/>
            <person name="Kyrpides N.C."/>
            <person name="Koonin E.V."/>
            <person name="Woyke T."/>
        </authorList>
    </citation>
    <scope>NUCLEOTIDE SEQUENCE</scope>
    <source>
        <strain evidence="3">HKV1</strain>
    </source>
</reference>